<keyword evidence="5 7" id="KW-0472">Membrane</keyword>
<feature type="compositionally biased region" description="Basic and acidic residues" evidence="6">
    <location>
        <begin position="1"/>
        <end position="17"/>
    </location>
</feature>
<feature type="region of interest" description="Disordered" evidence="6">
    <location>
        <begin position="1"/>
        <end position="25"/>
    </location>
</feature>
<dbReference type="GO" id="GO:0022857">
    <property type="term" value="F:transmembrane transporter activity"/>
    <property type="evidence" value="ECO:0007669"/>
    <property type="project" value="InterPro"/>
</dbReference>
<gene>
    <name evidence="9" type="ORF">EKO04_005149</name>
</gene>
<proteinExistence type="inferred from homology"/>
<feature type="transmembrane region" description="Helical" evidence="7">
    <location>
        <begin position="208"/>
        <end position="227"/>
    </location>
</feature>
<keyword evidence="10" id="KW-1185">Reference proteome</keyword>
<comment type="similarity">
    <text evidence="2">Belongs to the major facilitator superfamily. TCR/Tet family.</text>
</comment>
<evidence type="ECO:0000256" key="7">
    <source>
        <dbReference type="SAM" id="Phobius"/>
    </source>
</evidence>
<feature type="transmembrane region" description="Helical" evidence="7">
    <location>
        <begin position="343"/>
        <end position="363"/>
    </location>
</feature>
<comment type="subcellular location">
    <subcellularLocation>
        <location evidence="1">Membrane</location>
        <topology evidence="1">Multi-pass membrane protein</topology>
    </subcellularLocation>
</comment>
<evidence type="ECO:0000256" key="2">
    <source>
        <dbReference type="ARBA" id="ARBA00007520"/>
    </source>
</evidence>
<feature type="transmembrane region" description="Helical" evidence="7">
    <location>
        <begin position="137"/>
        <end position="156"/>
    </location>
</feature>
<dbReference type="InterPro" id="IPR036259">
    <property type="entry name" value="MFS_trans_sf"/>
</dbReference>
<evidence type="ECO:0000313" key="10">
    <source>
        <dbReference type="Proteomes" id="UP000651452"/>
    </source>
</evidence>
<dbReference type="InterPro" id="IPR011701">
    <property type="entry name" value="MFS"/>
</dbReference>
<keyword evidence="4 7" id="KW-1133">Transmembrane helix</keyword>
<dbReference type="SUPFAM" id="SSF103473">
    <property type="entry name" value="MFS general substrate transporter"/>
    <property type="match status" value="2"/>
</dbReference>
<feature type="domain" description="Major facilitator superfamily (MFS) profile" evidence="8">
    <location>
        <begin position="1"/>
        <end position="503"/>
    </location>
</feature>
<reference evidence="9" key="1">
    <citation type="submission" date="2018-12" db="EMBL/GenBank/DDBJ databases">
        <authorList>
            <person name="Syme R.A."/>
            <person name="Farfan-Caceres L."/>
            <person name="Lichtenzveig J."/>
        </authorList>
    </citation>
    <scope>NUCLEOTIDE SEQUENCE</scope>
    <source>
        <strain evidence="9">Al4</strain>
    </source>
</reference>
<feature type="transmembrane region" description="Helical" evidence="7">
    <location>
        <begin position="481"/>
        <end position="503"/>
    </location>
</feature>
<dbReference type="OrthoDB" id="10021397at2759"/>
<dbReference type="PANTHER" id="PTHR23501:SF193">
    <property type="entry name" value="MULTIDRUG TRANSPORTER, PUTATIVE (AFU_ORTHOLOGUE AFUA_8G00940)-RELATED"/>
    <property type="match status" value="1"/>
</dbReference>
<feature type="transmembrane region" description="Helical" evidence="7">
    <location>
        <begin position="105"/>
        <end position="125"/>
    </location>
</feature>
<feature type="transmembrane region" description="Helical" evidence="7">
    <location>
        <begin position="315"/>
        <end position="336"/>
    </location>
</feature>
<feature type="transmembrane region" description="Helical" evidence="7">
    <location>
        <begin position="168"/>
        <end position="187"/>
    </location>
</feature>
<evidence type="ECO:0000256" key="5">
    <source>
        <dbReference type="ARBA" id="ARBA00023136"/>
    </source>
</evidence>
<evidence type="ECO:0000256" key="4">
    <source>
        <dbReference type="ARBA" id="ARBA00022989"/>
    </source>
</evidence>
<comment type="caution">
    <text evidence="9">The sequence shown here is derived from an EMBL/GenBank/DDBJ whole genome shotgun (WGS) entry which is preliminary data.</text>
</comment>
<evidence type="ECO:0000256" key="3">
    <source>
        <dbReference type="ARBA" id="ARBA00022692"/>
    </source>
</evidence>
<dbReference type="PROSITE" id="PS50850">
    <property type="entry name" value="MFS"/>
    <property type="match status" value="1"/>
</dbReference>
<dbReference type="GO" id="GO:0005886">
    <property type="term" value="C:plasma membrane"/>
    <property type="evidence" value="ECO:0007669"/>
    <property type="project" value="TreeGrafter"/>
</dbReference>
<evidence type="ECO:0000256" key="1">
    <source>
        <dbReference type="ARBA" id="ARBA00004141"/>
    </source>
</evidence>
<feature type="transmembrane region" description="Helical" evidence="7">
    <location>
        <begin position="79"/>
        <end position="99"/>
    </location>
</feature>
<dbReference type="PANTHER" id="PTHR23501">
    <property type="entry name" value="MAJOR FACILITATOR SUPERFAMILY"/>
    <property type="match status" value="1"/>
</dbReference>
<keyword evidence="3 7" id="KW-0812">Transmembrane</keyword>
<organism evidence="9 10">
    <name type="scientific">Ascochyta lentis</name>
    <dbReference type="NCBI Taxonomy" id="205686"/>
    <lineage>
        <taxon>Eukaryota</taxon>
        <taxon>Fungi</taxon>
        <taxon>Dikarya</taxon>
        <taxon>Ascomycota</taxon>
        <taxon>Pezizomycotina</taxon>
        <taxon>Dothideomycetes</taxon>
        <taxon>Pleosporomycetidae</taxon>
        <taxon>Pleosporales</taxon>
        <taxon>Pleosporineae</taxon>
        <taxon>Didymellaceae</taxon>
        <taxon>Ascochyta</taxon>
    </lineage>
</organism>
<feature type="transmembrane region" description="Helical" evidence="7">
    <location>
        <begin position="281"/>
        <end position="303"/>
    </location>
</feature>
<protein>
    <recommendedName>
        <fullName evidence="8">Major facilitator superfamily (MFS) profile domain-containing protein</fullName>
    </recommendedName>
</protein>
<sequence length="505" mass="53629">MSAAKEENGYRPQEGHDSSQNGGNEADNQVLSNQKLFMVTCSISISYFLVLLNSTVVVTTIPSLTSSFNSTQDVGWKQYVFLCFMGVFELGSLLCGVATSSPMFIIGRAVAGLGAAGITSGAMTIVATTAPRPKRPYITGFAMAVGSMGQVTGPLVGGVLTQYVSWRWSFYINLPLGGATALLILFIKIPDQRDKTRGKRLMEALHELDLVGFAIVCPAVVMFLLALNWGGNTYPWRSATIIGLFCGAVLATCIFIGWEWHKGREAMIPLYMLRHRLIASCLWTGFLQSGAIVEMTYFLPIWFQAVRGDSATMSGVNLMATVGSQIFFAAMTGLLVSKVGYPLPFALFGSSCLAIGAGLMSTLTPSANVGPWVGYQILTGAGRGIVQQLPIGVVQAALTGEEIAVGTSILAFVQYLGAAIFISGANSLFSNKLITALQIMVPEIDAAEVLKSGAAELIKVVPAAYEPQILLAYSKAVTSTFYLAAAAGAATLFTSMGFGLINIKK</sequence>
<evidence type="ECO:0000256" key="6">
    <source>
        <dbReference type="SAM" id="MobiDB-lite"/>
    </source>
</evidence>
<dbReference type="Pfam" id="PF07690">
    <property type="entry name" value="MFS_1"/>
    <property type="match status" value="1"/>
</dbReference>
<evidence type="ECO:0000259" key="8">
    <source>
        <dbReference type="PROSITE" id="PS50850"/>
    </source>
</evidence>
<feature type="transmembrane region" description="Helical" evidence="7">
    <location>
        <begin position="239"/>
        <end position="260"/>
    </location>
</feature>
<accession>A0A8H7J546</accession>
<dbReference type="InterPro" id="IPR020846">
    <property type="entry name" value="MFS_dom"/>
</dbReference>
<dbReference type="Gene3D" id="1.20.1720.10">
    <property type="entry name" value="Multidrug resistance protein D"/>
    <property type="match status" value="1"/>
</dbReference>
<feature type="transmembrane region" description="Helical" evidence="7">
    <location>
        <begin position="36"/>
        <end position="58"/>
    </location>
</feature>
<dbReference type="AlphaFoldDB" id="A0A8H7J546"/>
<dbReference type="EMBL" id="RZGK01000008">
    <property type="protein sequence ID" value="KAF9697064.1"/>
    <property type="molecule type" value="Genomic_DNA"/>
</dbReference>
<reference evidence="9" key="2">
    <citation type="submission" date="2020-09" db="EMBL/GenBank/DDBJ databases">
        <title>Reference genome assembly for Australian Ascochyta lentis isolate Al4.</title>
        <authorList>
            <person name="Lee R.C."/>
            <person name="Farfan-Caceres L.M."/>
            <person name="Debler J.W."/>
            <person name="Williams A.H."/>
            <person name="Henares B.M."/>
        </authorList>
    </citation>
    <scope>NUCLEOTIDE SEQUENCE</scope>
    <source>
        <strain evidence="9">Al4</strain>
    </source>
</reference>
<evidence type="ECO:0000313" key="9">
    <source>
        <dbReference type="EMBL" id="KAF9697064.1"/>
    </source>
</evidence>
<name>A0A8H7J546_9PLEO</name>
<dbReference type="Proteomes" id="UP000651452">
    <property type="component" value="Unassembled WGS sequence"/>
</dbReference>